<keyword evidence="1 3" id="KW-0732">Signal</keyword>
<sequence>MKISKLIVYLLFMPVLACQLAAAQSLDDGFRNVSGEARPQVWWHWIYGNITREGITSDLELMQRLGIGGVTQFHNAFLKDTRRPDSPRGPVRFMSDEYRELVNYSLKECERLGMTMGLQICDGFATAGGPWVTPEQGMRGLDVKISNATGGKRFEARPPKDTINILAYRGTGKSVVPKSVRMISPGSPYIDDDNDSAPFSLGRDEFIDITPHVEQDGMLRWTPPEGNWAVLMFFDRLLRKTNHPASPEGHGLECDKLSGEAADVVYDHVVGPLIEDAGDLAGKTLDHVLIDSWECGYQSWTKDFVEEFRSRRGYDPTLYLPVLAKLPVSDKEISNRFLVDYRVTLDDLLANEFYGHIRDRLNKKGMKLEAEVIYGWKHMFGNPIRLYGVCDVPMNEFWIRGKKPPGSGRVYTGFAAAAGHVYGKRIIKDESFTVGAGKGDFSLTPAHLKAHADRVLCRGTNKFVLHTSVHQPDDSKPGWTHGWNGVNFHRGNTWWLYADGFVNYLGRCSYMLQQDLFVADVCHYVGYEDTYSSGYGDLTLKGLPEGYRADHCDNSVLLERMDVKDGRIVLPDGMSYAVLLLADKKTMAPEVLKKVDELVRKGATVIGPKPESAPGLENYPECDRIVRDLADQLWIDHADKTVTEARVGNGRMVWGASLAELLKQMELQPDFTFKAPRGTQINFIHRQNSDVDIFFVANSGQACIADCWFRIAGEQPELFDPMTGEISDIAIYEEQGGRTRIPLRFEAQGARFIVFRKPSKDHIVELNHRGAIVFAPGKPIGEMFESLSAEFFLNSGSGVSVTVKDNVDSLEWIMASGKKGTLAPSGLPKAVELKGPWSVEFESDRGAPARIQMNQLSSWTEHEARGVRYFSGVGTYKKSFAVPSASLGKNSKLILDLGDVRELAEVVVNGQSAGTLWRPPFEVDISHLVRSGKNELEVRVVNTWANRLIGDKTVPLAEQVCRIISPDPKWYTAESALPESGLLGPVVLRVSRIYKSEH</sequence>
<proteinExistence type="predicted"/>
<gene>
    <name evidence="4" type="ORF">SCARR_01414</name>
</gene>
<dbReference type="Gene3D" id="2.60.120.260">
    <property type="entry name" value="Galactose-binding domain-like"/>
    <property type="match status" value="1"/>
</dbReference>
<protein>
    <submittedName>
        <fullName evidence="4">Uncharacterized protein</fullName>
    </submittedName>
</protein>
<reference evidence="4 5" key="1">
    <citation type="submission" date="2019-04" db="EMBL/GenBank/DDBJ databases">
        <authorList>
            <person name="Van Vliet M D."/>
        </authorList>
    </citation>
    <scope>NUCLEOTIDE SEQUENCE [LARGE SCALE GENOMIC DNA]</scope>
    <source>
        <strain evidence="4 5">F21</strain>
    </source>
</reference>
<dbReference type="GO" id="GO:0004553">
    <property type="term" value="F:hydrolase activity, hydrolyzing O-glycosyl compounds"/>
    <property type="evidence" value="ECO:0007669"/>
    <property type="project" value="InterPro"/>
</dbReference>
<evidence type="ECO:0000313" key="4">
    <source>
        <dbReference type="EMBL" id="VGO19356.1"/>
    </source>
</evidence>
<dbReference type="NCBIfam" id="NF045579">
    <property type="entry name" value="rhamnoside_JR"/>
    <property type="match status" value="1"/>
</dbReference>
<dbReference type="SUPFAM" id="SSF49785">
    <property type="entry name" value="Galactose-binding domain-like"/>
    <property type="match status" value="1"/>
</dbReference>
<dbReference type="Proteomes" id="UP000346198">
    <property type="component" value="Unassembled WGS sequence"/>
</dbReference>
<dbReference type="AlphaFoldDB" id="A0A6C2UJH7"/>
<feature type="chain" id="PRO_5025522436" evidence="3">
    <location>
        <begin position="18"/>
        <end position="998"/>
    </location>
</feature>
<evidence type="ECO:0000256" key="2">
    <source>
        <dbReference type="ARBA" id="ARBA00022801"/>
    </source>
</evidence>
<dbReference type="PANTHER" id="PTHR43817:SF1">
    <property type="entry name" value="HYDROLASE, FAMILY 43, PUTATIVE (AFU_ORTHOLOGUE AFUA_3G01660)-RELATED"/>
    <property type="match status" value="1"/>
</dbReference>
<accession>A0A6C2UJH7</accession>
<dbReference type="Pfam" id="PF17132">
    <property type="entry name" value="Glyco_hydro_106"/>
    <property type="match status" value="2"/>
</dbReference>
<feature type="signal peptide" evidence="3">
    <location>
        <begin position="1"/>
        <end position="17"/>
    </location>
</feature>
<evidence type="ECO:0000256" key="1">
    <source>
        <dbReference type="ARBA" id="ARBA00022729"/>
    </source>
</evidence>
<evidence type="ECO:0000256" key="3">
    <source>
        <dbReference type="SAM" id="SignalP"/>
    </source>
</evidence>
<keyword evidence="2" id="KW-0378">Hydrolase</keyword>
<dbReference type="RefSeq" id="WP_136060765.1">
    <property type="nucleotide sequence ID" value="NZ_CAAHFH010000001.1"/>
</dbReference>
<name>A0A6C2UJH7_9BACT</name>
<dbReference type="InterPro" id="IPR008979">
    <property type="entry name" value="Galactose-bd-like_sf"/>
</dbReference>
<evidence type="ECO:0000313" key="5">
    <source>
        <dbReference type="Proteomes" id="UP000346198"/>
    </source>
</evidence>
<dbReference type="EMBL" id="CAAHFH010000001">
    <property type="protein sequence ID" value="VGO19356.1"/>
    <property type="molecule type" value="Genomic_DNA"/>
</dbReference>
<dbReference type="GO" id="GO:0005975">
    <property type="term" value="P:carbohydrate metabolic process"/>
    <property type="evidence" value="ECO:0007669"/>
    <property type="project" value="InterPro"/>
</dbReference>
<keyword evidence="5" id="KW-1185">Reference proteome</keyword>
<dbReference type="PANTHER" id="PTHR43817">
    <property type="entry name" value="GLYCOSYL HYDROLASE"/>
    <property type="match status" value="1"/>
</dbReference>
<organism evidence="4 5">
    <name type="scientific">Pontiella sulfatireligans</name>
    <dbReference type="NCBI Taxonomy" id="2750658"/>
    <lineage>
        <taxon>Bacteria</taxon>
        <taxon>Pseudomonadati</taxon>
        <taxon>Kiritimatiellota</taxon>
        <taxon>Kiritimatiellia</taxon>
        <taxon>Kiritimatiellales</taxon>
        <taxon>Pontiellaceae</taxon>
        <taxon>Pontiella</taxon>
    </lineage>
</organism>